<dbReference type="PROSITE" id="PS50067">
    <property type="entry name" value="KINESIN_MOTOR_2"/>
    <property type="match status" value="1"/>
</dbReference>
<evidence type="ECO:0000256" key="4">
    <source>
        <dbReference type="ARBA" id="ARBA00023212"/>
    </source>
</evidence>
<evidence type="ECO:0000256" key="5">
    <source>
        <dbReference type="PROSITE-ProRule" id="PRU00283"/>
    </source>
</evidence>
<proteinExistence type="inferred from homology"/>
<feature type="compositionally biased region" description="Polar residues" evidence="6">
    <location>
        <begin position="199"/>
        <end position="210"/>
    </location>
</feature>
<keyword evidence="4" id="KW-0206">Cytoskeleton</keyword>
<feature type="region of interest" description="Disordered" evidence="6">
    <location>
        <begin position="185"/>
        <end position="214"/>
    </location>
</feature>
<dbReference type="WBParaSite" id="PSAMB.scaffold113size77475.g2106.t1">
    <property type="protein sequence ID" value="PSAMB.scaffold113size77475.g2106.t1"/>
    <property type="gene ID" value="PSAMB.scaffold113size77475.g2106"/>
</dbReference>
<dbReference type="AlphaFoldDB" id="A0A914UNN6"/>
<reference evidence="9" key="1">
    <citation type="submission" date="2022-11" db="UniProtKB">
        <authorList>
            <consortium name="WormBaseParasite"/>
        </authorList>
    </citation>
    <scope>IDENTIFICATION</scope>
</reference>
<dbReference type="GO" id="GO:0005524">
    <property type="term" value="F:ATP binding"/>
    <property type="evidence" value="ECO:0007669"/>
    <property type="project" value="UniProtKB-UniRule"/>
</dbReference>
<sequence>MTTNGSAHVNGRTIDNKVSPAVILSSLSLSFSSSSASHFGHSSIFQSKNRFDDQFTDCVNSADINERNFDILRKMYETQVDVKNQLIHNLEDIIDEQETRIFNMESYIQGRTNTLTPRNNLILRGISVLSVDFGTLSEENLSLKEALRKAQKRNRELELQFLSGGYQRPARTCLHSIPVTVDSDAQTDDSLLPGGKNGVHSTTNGHTNGRNGDVEKTKANFAKDITRLKASVDDMRDAQVELIAVAQDTQSAMDHSLLAMRCELQKHVTDFVSNLIVRYRKEAEMRKRLHNQLVELKGNIRVLCRLRPPVRPDEEADQTVQFDELDNSLLSLTTANGRQMQFTCDRAFRPCHSQTDVFEEVGQVITSCVDGYNVCIFAYGHTGSGKTYTMEGSANDPGINRRALAKLFQSTASRGADWRYSISVSMLEIYNEKLRDLLSSSKDQKLNIRIGEHATLHIPGLTEVDVTDHEQVVDVLTMGWRNRAIAATNMNEHSSRSHAIL</sequence>
<evidence type="ECO:0000259" key="7">
    <source>
        <dbReference type="PROSITE" id="PS50067"/>
    </source>
</evidence>
<dbReference type="GO" id="GO:0007018">
    <property type="term" value="P:microtubule-based movement"/>
    <property type="evidence" value="ECO:0007669"/>
    <property type="project" value="InterPro"/>
</dbReference>
<dbReference type="InterPro" id="IPR027640">
    <property type="entry name" value="Kinesin-like_fam"/>
</dbReference>
<comment type="subcellular location">
    <subcellularLocation>
        <location evidence="1">Cytoplasm</location>
        <location evidence="1">Cytoskeleton</location>
    </subcellularLocation>
</comment>
<evidence type="ECO:0000256" key="3">
    <source>
        <dbReference type="ARBA" id="ARBA00022840"/>
    </source>
</evidence>
<protein>
    <submittedName>
        <fullName evidence="9">Kinesin motor domain-containing protein</fullName>
    </submittedName>
</protein>
<dbReference type="SMART" id="SM00129">
    <property type="entry name" value="KISc"/>
    <property type="match status" value="1"/>
</dbReference>
<dbReference type="InterPro" id="IPR001752">
    <property type="entry name" value="Kinesin_motor_dom"/>
</dbReference>
<organism evidence="8 9">
    <name type="scientific">Plectus sambesii</name>
    <dbReference type="NCBI Taxonomy" id="2011161"/>
    <lineage>
        <taxon>Eukaryota</taxon>
        <taxon>Metazoa</taxon>
        <taxon>Ecdysozoa</taxon>
        <taxon>Nematoda</taxon>
        <taxon>Chromadorea</taxon>
        <taxon>Plectida</taxon>
        <taxon>Plectina</taxon>
        <taxon>Plectoidea</taxon>
        <taxon>Plectidae</taxon>
        <taxon>Plectus</taxon>
    </lineage>
</organism>
<feature type="domain" description="Kinesin motor" evidence="7">
    <location>
        <begin position="299"/>
        <end position="501"/>
    </location>
</feature>
<dbReference type="PANTHER" id="PTHR47972">
    <property type="entry name" value="KINESIN-LIKE PROTEIN KLP-3"/>
    <property type="match status" value="1"/>
</dbReference>
<dbReference type="GO" id="GO:0003777">
    <property type="term" value="F:microtubule motor activity"/>
    <property type="evidence" value="ECO:0007669"/>
    <property type="project" value="InterPro"/>
</dbReference>
<dbReference type="InterPro" id="IPR036961">
    <property type="entry name" value="Kinesin_motor_dom_sf"/>
</dbReference>
<dbReference type="GO" id="GO:0008017">
    <property type="term" value="F:microtubule binding"/>
    <property type="evidence" value="ECO:0007669"/>
    <property type="project" value="InterPro"/>
</dbReference>
<evidence type="ECO:0000256" key="1">
    <source>
        <dbReference type="ARBA" id="ARBA00004245"/>
    </source>
</evidence>
<keyword evidence="3 5" id="KW-0067">ATP-binding</keyword>
<dbReference type="PRINTS" id="PR00380">
    <property type="entry name" value="KINESINHEAVY"/>
</dbReference>
<feature type="binding site" evidence="5">
    <location>
        <begin position="380"/>
        <end position="387"/>
    </location>
    <ligand>
        <name>ATP</name>
        <dbReference type="ChEBI" id="CHEBI:30616"/>
    </ligand>
</feature>
<dbReference type="GO" id="GO:0015630">
    <property type="term" value="C:microtubule cytoskeleton"/>
    <property type="evidence" value="ECO:0007669"/>
    <property type="project" value="TreeGrafter"/>
</dbReference>
<keyword evidence="4" id="KW-0963">Cytoplasm</keyword>
<comment type="similarity">
    <text evidence="5">Belongs to the TRAFAC class myosin-kinesin ATPase superfamily. Kinesin family.</text>
</comment>
<keyword evidence="2 5" id="KW-0547">Nucleotide-binding</keyword>
<evidence type="ECO:0000256" key="2">
    <source>
        <dbReference type="ARBA" id="ARBA00022741"/>
    </source>
</evidence>
<evidence type="ECO:0000256" key="6">
    <source>
        <dbReference type="SAM" id="MobiDB-lite"/>
    </source>
</evidence>
<evidence type="ECO:0000313" key="9">
    <source>
        <dbReference type="WBParaSite" id="PSAMB.scaffold113size77475.g2106.t1"/>
    </source>
</evidence>
<dbReference type="InterPro" id="IPR027417">
    <property type="entry name" value="P-loop_NTPase"/>
</dbReference>
<evidence type="ECO:0000313" key="8">
    <source>
        <dbReference type="Proteomes" id="UP000887566"/>
    </source>
</evidence>
<dbReference type="SUPFAM" id="SSF52540">
    <property type="entry name" value="P-loop containing nucleoside triphosphate hydrolases"/>
    <property type="match status" value="1"/>
</dbReference>
<dbReference type="Pfam" id="PF00225">
    <property type="entry name" value="Kinesin"/>
    <property type="match status" value="1"/>
</dbReference>
<dbReference type="Gene3D" id="3.40.850.10">
    <property type="entry name" value="Kinesin motor domain"/>
    <property type="match status" value="1"/>
</dbReference>
<dbReference type="PANTHER" id="PTHR47972:SF28">
    <property type="entry name" value="KINESIN-LIKE PROTEIN KLP-3"/>
    <property type="match status" value="1"/>
</dbReference>
<name>A0A914UNN6_9BILA</name>
<keyword evidence="5" id="KW-0505">Motor protein</keyword>
<dbReference type="Proteomes" id="UP000887566">
    <property type="component" value="Unplaced"/>
</dbReference>
<keyword evidence="8" id="KW-1185">Reference proteome</keyword>
<accession>A0A914UNN6</accession>